<dbReference type="Pfam" id="PF00582">
    <property type="entry name" value="Usp"/>
    <property type="match status" value="1"/>
</dbReference>
<dbReference type="Gene3D" id="3.40.50.620">
    <property type="entry name" value="HUPs"/>
    <property type="match status" value="2"/>
</dbReference>
<dbReference type="CDD" id="cd00293">
    <property type="entry name" value="USP-like"/>
    <property type="match status" value="1"/>
</dbReference>
<dbReference type="InterPro" id="IPR006016">
    <property type="entry name" value="UspA"/>
</dbReference>
<organism evidence="3 4">
    <name type="scientific">Arenibacter certesii</name>
    <dbReference type="NCBI Taxonomy" id="228955"/>
    <lineage>
        <taxon>Bacteria</taxon>
        <taxon>Pseudomonadati</taxon>
        <taxon>Bacteroidota</taxon>
        <taxon>Flavobacteriia</taxon>
        <taxon>Flavobacteriales</taxon>
        <taxon>Flavobacteriaceae</taxon>
        <taxon>Arenibacter</taxon>
    </lineage>
</organism>
<accession>A0A918MIY8</accession>
<gene>
    <name evidence="3" type="primary">uspA</name>
    <name evidence="3" type="ORF">GCM10007383_14710</name>
</gene>
<dbReference type="PANTHER" id="PTHR46268:SF26">
    <property type="entry name" value="UNIVERSAL STRESS PROTEIN MJ0577"/>
    <property type="match status" value="1"/>
</dbReference>
<reference evidence="3" key="1">
    <citation type="journal article" date="2014" name="Int. J. Syst. Evol. Microbiol.">
        <title>Complete genome sequence of Corynebacterium casei LMG S-19264T (=DSM 44701T), isolated from a smear-ripened cheese.</title>
        <authorList>
            <consortium name="US DOE Joint Genome Institute (JGI-PGF)"/>
            <person name="Walter F."/>
            <person name="Albersmeier A."/>
            <person name="Kalinowski J."/>
            <person name="Ruckert C."/>
        </authorList>
    </citation>
    <scope>NUCLEOTIDE SEQUENCE</scope>
    <source>
        <strain evidence="3">KCTC 12113</strain>
    </source>
</reference>
<dbReference type="AlphaFoldDB" id="A0A918MIY8"/>
<dbReference type="EMBL" id="BMWP01000008">
    <property type="protein sequence ID" value="GGW30551.1"/>
    <property type="molecule type" value="Genomic_DNA"/>
</dbReference>
<protein>
    <submittedName>
        <fullName evidence="3">Universal stress protein UspA</fullName>
    </submittedName>
</protein>
<proteinExistence type="inferred from homology"/>
<reference evidence="3" key="2">
    <citation type="submission" date="2020-09" db="EMBL/GenBank/DDBJ databases">
        <authorList>
            <person name="Sun Q."/>
            <person name="Kim S."/>
        </authorList>
    </citation>
    <scope>NUCLEOTIDE SEQUENCE</scope>
    <source>
        <strain evidence="3">KCTC 12113</strain>
    </source>
</reference>
<feature type="domain" description="UspA" evidence="2">
    <location>
        <begin position="1"/>
        <end position="146"/>
    </location>
</feature>
<evidence type="ECO:0000256" key="1">
    <source>
        <dbReference type="ARBA" id="ARBA00008791"/>
    </source>
</evidence>
<dbReference type="Proteomes" id="UP000634668">
    <property type="component" value="Unassembled WGS sequence"/>
</dbReference>
<dbReference type="InterPro" id="IPR014729">
    <property type="entry name" value="Rossmann-like_a/b/a_fold"/>
</dbReference>
<comment type="similarity">
    <text evidence="1">Belongs to the universal stress protein A family.</text>
</comment>
<sequence>MKSVLIPTDFSDNSYGAIAYAVQMLENEECTFHLLHTYTPAIYQSEFLLHSPGQVGLGDIYRLDSEKRLNELKQTILVEYQNPKHHFETHSAFNILMEAIDELLEEKNIDLIIMGTQGATGAKEIFLGSNTVHAIKRSKGPILVVPFDYKFESPKNILFPTDYEIEYNNALVKELLIMAKSYSAKIDVMHISNSQELSPLQEANKTKLEKLLSGTNHHFHEVPDQGIIEAINNKQADFKTNFLVMVKNKHSFLENLFLKPVINQIGFHTTIPFLVLPYHLLE</sequence>
<keyword evidence="4" id="KW-1185">Reference proteome</keyword>
<evidence type="ECO:0000313" key="3">
    <source>
        <dbReference type="EMBL" id="GGW30551.1"/>
    </source>
</evidence>
<evidence type="ECO:0000313" key="4">
    <source>
        <dbReference type="Proteomes" id="UP000634668"/>
    </source>
</evidence>
<dbReference type="RefSeq" id="WP_026812814.1">
    <property type="nucleotide sequence ID" value="NZ_BMWP01000008.1"/>
</dbReference>
<dbReference type="SUPFAM" id="SSF52402">
    <property type="entry name" value="Adenine nucleotide alpha hydrolases-like"/>
    <property type="match status" value="2"/>
</dbReference>
<dbReference type="PRINTS" id="PR01438">
    <property type="entry name" value="UNVRSLSTRESS"/>
</dbReference>
<comment type="caution">
    <text evidence="3">The sequence shown here is derived from an EMBL/GenBank/DDBJ whole genome shotgun (WGS) entry which is preliminary data.</text>
</comment>
<dbReference type="PANTHER" id="PTHR46268">
    <property type="entry name" value="STRESS RESPONSE PROTEIN NHAX"/>
    <property type="match status" value="1"/>
</dbReference>
<dbReference type="InterPro" id="IPR006015">
    <property type="entry name" value="Universal_stress_UspA"/>
</dbReference>
<name>A0A918MIY8_9FLAO</name>
<evidence type="ECO:0000259" key="2">
    <source>
        <dbReference type="Pfam" id="PF00582"/>
    </source>
</evidence>